<dbReference type="Gene3D" id="1.10.238.10">
    <property type="entry name" value="EF-hand"/>
    <property type="match status" value="1"/>
</dbReference>
<dbReference type="Pfam" id="PF12763">
    <property type="entry name" value="EH"/>
    <property type="match status" value="1"/>
</dbReference>
<evidence type="ECO:0000259" key="1">
    <source>
        <dbReference type="Pfam" id="PF12763"/>
    </source>
</evidence>
<organism evidence="3 5">
    <name type="scientific">Rotaria magnacalcarata</name>
    <dbReference type="NCBI Taxonomy" id="392030"/>
    <lineage>
        <taxon>Eukaryota</taxon>
        <taxon>Metazoa</taxon>
        <taxon>Spiralia</taxon>
        <taxon>Gnathifera</taxon>
        <taxon>Rotifera</taxon>
        <taxon>Eurotatoria</taxon>
        <taxon>Bdelloidea</taxon>
        <taxon>Philodinida</taxon>
        <taxon>Philodinidae</taxon>
        <taxon>Rotaria</taxon>
    </lineage>
</organism>
<dbReference type="InterPro" id="IPR000261">
    <property type="entry name" value="EH_dom"/>
</dbReference>
<comment type="caution">
    <text evidence="3">The sequence shown here is derived from an EMBL/GenBank/DDBJ whole genome shotgun (WGS) entry which is preliminary data.</text>
</comment>
<dbReference type="InterPro" id="IPR011992">
    <property type="entry name" value="EF-hand-dom_pair"/>
</dbReference>
<dbReference type="Proteomes" id="UP000681720">
    <property type="component" value="Unassembled WGS sequence"/>
</dbReference>
<evidence type="ECO:0000313" key="3">
    <source>
        <dbReference type="EMBL" id="CAF4267909.1"/>
    </source>
</evidence>
<dbReference type="EMBL" id="CAJOBH010292871">
    <property type="protein sequence ID" value="CAF5183221.1"/>
    <property type="molecule type" value="Genomic_DNA"/>
</dbReference>
<proteinExistence type="predicted"/>
<evidence type="ECO:0000313" key="5">
    <source>
        <dbReference type="Proteomes" id="UP000681720"/>
    </source>
</evidence>
<reference evidence="3" key="1">
    <citation type="submission" date="2021-02" db="EMBL/GenBank/DDBJ databases">
        <authorList>
            <person name="Nowell W R."/>
        </authorList>
    </citation>
    <scope>NUCLEOTIDE SEQUENCE</scope>
</reference>
<gene>
    <name evidence="4" type="ORF">BYL167_LOCUS79282</name>
    <name evidence="3" type="ORF">GIL414_LOCUS24424</name>
    <name evidence="2" type="ORF">SMN809_LOCUS23920</name>
</gene>
<dbReference type="EMBL" id="CAJOBJ010030102">
    <property type="protein sequence ID" value="CAF4267909.1"/>
    <property type="molecule type" value="Genomic_DNA"/>
</dbReference>
<feature type="domain" description="EH" evidence="1">
    <location>
        <begin position="1"/>
        <end position="45"/>
    </location>
</feature>
<dbReference type="Proteomes" id="UP000681967">
    <property type="component" value="Unassembled WGS sequence"/>
</dbReference>
<dbReference type="Proteomes" id="UP000676336">
    <property type="component" value="Unassembled WGS sequence"/>
</dbReference>
<accession>A0A8S2T3I5</accession>
<dbReference type="EMBL" id="CAJOBI010026729">
    <property type="protein sequence ID" value="CAF4249257.1"/>
    <property type="molecule type" value="Genomic_DNA"/>
</dbReference>
<feature type="non-terminal residue" evidence="3">
    <location>
        <position position="1"/>
    </location>
</feature>
<feature type="non-terminal residue" evidence="3">
    <location>
        <position position="63"/>
    </location>
</feature>
<evidence type="ECO:0000313" key="4">
    <source>
        <dbReference type="EMBL" id="CAF5183221.1"/>
    </source>
</evidence>
<dbReference type="AlphaFoldDB" id="A0A8S2T3I5"/>
<protein>
    <recommendedName>
        <fullName evidence="1">EH domain-containing protein</fullName>
    </recommendedName>
</protein>
<evidence type="ECO:0000313" key="2">
    <source>
        <dbReference type="EMBL" id="CAF4249257.1"/>
    </source>
</evidence>
<name>A0A8S2T3I5_9BILA</name>
<dbReference type="SUPFAM" id="SSF47473">
    <property type="entry name" value="EF-hand"/>
    <property type="match status" value="1"/>
</dbReference>
<sequence length="63" mass="6736">DLADVTTDGRLDLREFIIACHLIALQVQKKGPLPATLPPSLLSDSVGTINDIRTVTALPLTIN</sequence>